<sequence>MARTSINLLCAIILCAIALSSVGCYAAQSKKLLFVFGDSLFDPGNNQYIKNSAKPASTWYPYGIDMNNKSTGRFSDGLIVPDYIAQFANLSVVPPYLQPGADLTNGANFASAAGGVLDVNNGVVSTFPAKFLMVNSLKWAQLNLKQQLAYFKNVAKLISNKVGAQEATKILGSSVYLFSFGGNDYFRYDSSNADATHSERVVYMRMVVANLTNGFKEIYNMGGRKFAIQSVGPLGCLPVIKAVHTDTNGSCVENFLTHANQNNKALSNQLSKMAKELSGFKYSIMDYFFNLLYRINNPTKYGFKEGKIACCGSGPYNGLNCGGGSYKLCSNPSDYLFFDGGHTSQKANLQIAELIWSGVPNVTGPYNVKQLFELP</sequence>
<comment type="caution">
    <text evidence="1">The sequence shown here is derived from an EMBL/GenBank/DDBJ whole genome shotgun (WGS) entry which is preliminary data.</text>
</comment>
<accession>A0ACC0WZ81</accession>
<protein>
    <submittedName>
        <fullName evidence="1">Uncharacterized protein</fullName>
    </submittedName>
</protein>
<evidence type="ECO:0000313" key="1">
    <source>
        <dbReference type="EMBL" id="KAJ0007562.1"/>
    </source>
</evidence>
<proteinExistence type="predicted"/>
<dbReference type="EMBL" id="CM047750">
    <property type="protein sequence ID" value="KAJ0007562.1"/>
    <property type="molecule type" value="Genomic_DNA"/>
</dbReference>
<name>A0ACC0WZ81_9ROSI</name>
<keyword evidence="2" id="KW-1185">Reference proteome</keyword>
<organism evidence="1 2">
    <name type="scientific">Pistacia integerrima</name>
    <dbReference type="NCBI Taxonomy" id="434235"/>
    <lineage>
        <taxon>Eukaryota</taxon>
        <taxon>Viridiplantae</taxon>
        <taxon>Streptophyta</taxon>
        <taxon>Embryophyta</taxon>
        <taxon>Tracheophyta</taxon>
        <taxon>Spermatophyta</taxon>
        <taxon>Magnoliopsida</taxon>
        <taxon>eudicotyledons</taxon>
        <taxon>Gunneridae</taxon>
        <taxon>Pentapetalae</taxon>
        <taxon>rosids</taxon>
        <taxon>malvids</taxon>
        <taxon>Sapindales</taxon>
        <taxon>Anacardiaceae</taxon>
        <taxon>Pistacia</taxon>
    </lineage>
</organism>
<dbReference type="Proteomes" id="UP001163603">
    <property type="component" value="Chromosome 15"/>
</dbReference>
<gene>
    <name evidence="1" type="ORF">Pint_29380</name>
</gene>
<evidence type="ECO:0000313" key="2">
    <source>
        <dbReference type="Proteomes" id="UP001163603"/>
    </source>
</evidence>
<reference evidence="2" key="1">
    <citation type="journal article" date="2023" name="G3 (Bethesda)">
        <title>Genome assembly and association tests identify interacting loci associated with vigor, precocity, and sex in interspecific pistachio rootstocks.</title>
        <authorList>
            <person name="Palmer W."/>
            <person name="Jacygrad E."/>
            <person name="Sagayaradj S."/>
            <person name="Cavanaugh K."/>
            <person name="Han R."/>
            <person name="Bertier L."/>
            <person name="Beede B."/>
            <person name="Kafkas S."/>
            <person name="Golino D."/>
            <person name="Preece J."/>
            <person name="Michelmore R."/>
        </authorList>
    </citation>
    <scope>NUCLEOTIDE SEQUENCE [LARGE SCALE GENOMIC DNA]</scope>
</reference>